<proteinExistence type="predicted"/>
<sequence>MMQSFLLVFAVFQLFFVAINAVSTVTSSDITSALTPEDSPSLLEKSWTIVATDLDKLEIQVAGNVFVDYDASLQSDGNDQVIAKVLVQASASKLLSAVEVSVGAGDNTLGEDTGVRLHYKNQYTHVKGLVMTQVLLSKPNVLRAISATNAQNVVLGEGVVVQENQDARLHFSTHGDGHIFVEGQATFDVRSVGIAVSGSGGVQLQASSLQVAEEVVVSMVGSAHAAVLVRDSIKASKVESAIAGNGQVFVQTSALEVQTLATEIVEDGEATYSTSGACVDQKIHLAGQGKVNAGSVVCKNTDVSILGTGEAVVQATGRLSLMALLTGSVKYVNKRPKSIQTSGLVLESSIKPAEFVPVKEFTVFDPPSRVATTVFLIVEESHNMDYPGFFLEVGNTV</sequence>
<dbReference type="PANTHER" id="PTHR39200">
    <property type="entry name" value="HYPOTHETICAL EXPORTED PROTEIN"/>
    <property type="match status" value="1"/>
</dbReference>
<evidence type="ECO:0000259" key="2">
    <source>
        <dbReference type="Pfam" id="PF10988"/>
    </source>
</evidence>
<gene>
    <name evidence="3" type="ORF">PHYBOEH_008373</name>
</gene>
<feature type="chain" id="PRO_5035762712" description="Putative auto-transporter adhesin head GIN domain-containing protein" evidence="1">
    <location>
        <begin position="22"/>
        <end position="397"/>
    </location>
</feature>
<evidence type="ECO:0000313" key="3">
    <source>
        <dbReference type="EMBL" id="KAG7387051.1"/>
    </source>
</evidence>
<dbReference type="AlphaFoldDB" id="A0A8T1W127"/>
<dbReference type="PANTHER" id="PTHR39200:SF1">
    <property type="entry name" value="AUTO-TRANSPORTER ADHESIN HEAD GIN DOMAIN-CONTAINING PROTEIN-RELATED"/>
    <property type="match status" value="1"/>
</dbReference>
<dbReference type="EMBL" id="JAGDFL010000489">
    <property type="protein sequence ID" value="KAG7387051.1"/>
    <property type="molecule type" value="Genomic_DNA"/>
</dbReference>
<reference evidence="3" key="1">
    <citation type="submission" date="2021-02" db="EMBL/GenBank/DDBJ databases">
        <authorList>
            <person name="Palmer J.M."/>
        </authorList>
    </citation>
    <scope>NUCLEOTIDE SEQUENCE</scope>
    <source>
        <strain evidence="3">SCRP23</strain>
    </source>
</reference>
<name>A0A8T1W127_9STRA</name>
<accession>A0A8T1W127</accession>
<keyword evidence="4" id="KW-1185">Reference proteome</keyword>
<keyword evidence="1" id="KW-0732">Signal</keyword>
<dbReference type="InterPro" id="IPR021255">
    <property type="entry name" value="DUF2807"/>
</dbReference>
<comment type="caution">
    <text evidence="3">The sequence shown here is derived from an EMBL/GenBank/DDBJ whole genome shotgun (WGS) entry which is preliminary data.</text>
</comment>
<feature type="signal peptide" evidence="1">
    <location>
        <begin position="1"/>
        <end position="21"/>
    </location>
</feature>
<dbReference type="Pfam" id="PF10988">
    <property type="entry name" value="DUF2807"/>
    <property type="match status" value="1"/>
</dbReference>
<dbReference type="OrthoDB" id="74343at2759"/>
<protein>
    <recommendedName>
        <fullName evidence="2">Putative auto-transporter adhesin head GIN domain-containing protein</fullName>
    </recommendedName>
</protein>
<evidence type="ECO:0000313" key="4">
    <source>
        <dbReference type="Proteomes" id="UP000693981"/>
    </source>
</evidence>
<evidence type="ECO:0000256" key="1">
    <source>
        <dbReference type="SAM" id="SignalP"/>
    </source>
</evidence>
<organism evidence="3 4">
    <name type="scientific">Phytophthora boehmeriae</name>
    <dbReference type="NCBI Taxonomy" id="109152"/>
    <lineage>
        <taxon>Eukaryota</taxon>
        <taxon>Sar</taxon>
        <taxon>Stramenopiles</taxon>
        <taxon>Oomycota</taxon>
        <taxon>Peronosporomycetes</taxon>
        <taxon>Peronosporales</taxon>
        <taxon>Peronosporaceae</taxon>
        <taxon>Phytophthora</taxon>
    </lineage>
</organism>
<dbReference type="Proteomes" id="UP000693981">
    <property type="component" value="Unassembled WGS sequence"/>
</dbReference>
<feature type="domain" description="Putative auto-transporter adhesin head GIN" evidence="2">
    <location>
        <begin position="246"/>
        <end position="333"/>
    </location>
</feature>